<evidence type="ECO:0008006" key="5">
    <source>
        <dbReference type="Google" id="ProtNLM"/>
    </source>
</evidence>
<feature type="compositionally biased region" description="Basic and acidic residues" evidence="1">
    <location>
        <begin position="98"/>
        <end position="108"/>
    </location>
</feature>
<gene>
    <name evidence="3" type="ORF">FM110_03745</name>
</gene>
<dbReference type="EMBL" id="FWFG01000032">
    <property type="protein sequence ID" value="SLM89505.1"/>
    <property type="molecule type" value="Genomic_DNA"/>
</dbReference>
<feature type="region of interest" description="Disordered" evidence="1">
    <location>
        <begin position="59"/>
        <end position="108"/>
    </location>
</feature>
<feature type="compositionally biased region" description="Acidic residues" evidence="1">
    <location>
        <begin position="77"/>
        <end position="90"/>
    </location>
</feature>
<keyword evidence="4" id="KW-1185">Reference proteome</keyword>
<dbReference type="AlphaFoldDB" id="A0A1X6WVW2"/>
<accession>A0A1X6WVW2</accession>
<keyword evidence="2" id="KW-1133">Transmembrane helix</keyword>
<feature type="transmembrane region" description="Helical" evidence="2">
    <location>
        <begin position="5"/>
        <end position="22"/>
    </location>
</feature>
<dbReference type="RefSeq" id="WP_087102794.1">
    <property type="nucleotide sequence ID" value="NZ_FWFG01000032.1"/>
</dbReference>
<organism evidence="3 4">
    <name type="scientific">Brachybacterium nesterenkovii</name>
    <dbReference type="NCBI Taxonomy" id="47847"/>
    <lineage>
        <taxon>Bacteria</taxon>
        <taxon>Bacillati</taxon>
        <taxon>Actinomycetota</taxon>
        <taxon>Actinomycetes</taxon>
        <taxon>Micrococcales</taxon>
        <taxon>Dermabacteraceae</taxon>
        <taxon>Brachybacterium</taxon>
    </lineage>
</organism>
<dbReference type="Pfam" id="PF14012">
    <property type="entry name" value="DUF4229"/>
    <property type="match status" value="1"/>
</dbReference>
<name>A0A1X6WVW2_9MICO</name>
<feature type="transmembrane region" description="Helical" evidence="2">
    <location>
        <begin position="28"/>
        <end position="48"/>
    </location>
</feature>
<evidence type="ECO:0000256" key="1">
    <source>
        <dbReference type="SAM" id="MobiDB-lite"/>
    </source>
</evidence>
<evidence type="ECO:0000256" key="2">
    <source>
        <dbReference type="SAM" id="Phobius"/>
    </source>
</evidence>
<dbReference type="Proteomes" id="UP000195981">
    <property type="component" value="Unassembled WGS sequence"/>
</dbReference>
<reference evidence="3 4" key="1">
    <citation type="submission" date="2017-02" db="EMBL/GenBank/DDBJ databases">
        <authorList>
            <person name="Peterson S.W."/>
        </authorList>
    </citation>
    <scope>NUCLEOTIDE SEQUENCE [LARGE SCALE GENOMIC DNA]</scope>
    <source>
        <strain evidence="3 4">CIP104813</strain>
    </source>
</reference>
<protein>
    <recommendedName>
        <fullName evidence="5">DUF4229 domain-containing protein</fullName>
    </recommendedName>
</protein>
<evidence type="ECO:0000313" key="4">
    <source>
        <dbReference type="Proteomes" id="UP000195981"/>
    </source>
</evidence>
<keyword evidence="2" id="KW-0812">Transmembrane</keyword>
<proteinExistence type="predicted"/>
<evidence type="ECO:0000313" key="3">
    <source>
        <dbReference type="EMBL" id="SLM89505.1"/>
    </source>
</evidence>
<sequence length="108" mass="12170">MRDVLVYSVIRLALFGALWWVLANVGVGFYLAGIIAALIAMLVSILFFGSPRERAAERWQQADERRRERRKTKRDEDADEEDALVGEESAESGPAETASDRQADQQQD</sequence>
<dbReference type="InterPro" id="IPR025323">
    <property type="entry name" value="DUF4229"/>
</dbReference>
<keyword evidence="2" id="KW-0472">Membrane</keyword>